<organism evidence="2 3">
    <name type="scientific">Moraxella catarrhalis</name>
    <name type="common">Branhamella catarrhalis</name>
    <dbReference type="NCBI Taxonomy" id="480"/>
    <lineage>
        <taxon>Bacteria</taxon>
        <taxon>Pseudomonadati</taxon>
        <taxon>Pseudomonadota</taxon>
        <taxon>Gammaproteobacteria</taxon>
        <taxon>Moraxellales</taxon>
        <taxon>Moraxellaceae</taxon>
        <taxon>Moraxella</taxon>
    </lineage>
</organism>
<accession>A0A7Z0UWP7</accession>
<dbReference type="RefSeq" id="WP_064620573.1">
    <property type="nucleotide sequence ID" value="NZ_LXHE01000024.1"/>
</dbReference>
<dbReference type="AlphaFoldDB" id="A0A7Z0UWP7"/>
<evidence type="ECO:0000313" key="2">
    <source>
        <dbReference type="EMBL" id="OAU99097.1"/>
    </source>
</evidence>
<name>A0A7Z0UWP7_MORCA</name>
<protein>
    <submittedName>
        <fullName evidence="2">Uncharacterized protein</fullName>
    </submittedName>
</protein>
<feature type="region of interest" description="Disordered" evidence="1">
    <location>
        <begin position="13"/>
        <end position="32"/>
    </location>
</feature>
<comment type="caution">
    <text evidence="2">The sequence shown here is derived from an EMBL/GenBank/DDBJ whole genome shotgun (WGS) entry which is preliminary data.</text>
</comment>
<dbReference type="Proteomes" id="UP000078446">
    <property type="component" value="Unassembled WGS sequence"/>
</dbReference>
<gene>
    <name evidence="2" type="ORF">AO382_2119</name>
</gene>
<proteinExistence type="predicted"/>
<feature type="compositionally biased region" description="Polar residues" evidence="1">
    <location>
        <begin position="16"/>
        <end position="32"/>
    </location>
</feature>
<evidence type="ECO:0000313" key="3">
    <source>
        <dbReference type="Proteomes" id="UP000078446"/>
    </source>
</evidence>
<evidence type="ECO:0000256" key="1">
    <source>
        <dbReference type="SAM" id="MobiDB-lite"/>
    </source>
</evidence>
<reference evidence="2 3" key="1">
    <citation type="journal article" date="2016" name="Genome Biol. Evol.">
        <title>Comparative Genomic Analyses of the Moraxella catarrhalis Serosensitive and Seroresistant Lineages Demonstrate Their Independent Evolution.</title>
        <authorList>
            <person name="Earl J.P."/>
            <person name="de Vries S.P."/>
            <person name="Ahmed A."/>
            <person name="Powell E."/>
            <person name="Schultz M.P."/>
            <person name="Hermans P.W."/>
            <person name="Hill D.J."/>
            <person name="Zhou Z."/>
            <person name="Constantinidou C.I."/>
            <person name="Hu F.Z."/>
            <person name="Bootsma H.J."/>
            <person name="Ehrlich G.D."/>
        </authorList>
    </citation>
    <scope>NUCLEOTIDE SEQUENCE [LARGE SCALE GENOMIC DNA]</scope>
    <source>
        <strain evidence="2 3">Z7574</strain>
    </source>
</reference>
<dbReference type="EMBL" id="LXHE01000024">
    <property type="protein sequence ID" value="OAU99097.1"/>
    <property type="molecule type" value="Genomic_DNA"/>
</dbReference>
<sequence length="104" mass="10893">MFELSIEQIKMVSGGATDQSGNNYGDSGSNKTNSNFSWGQGIGGAVGTIAGAYTGPAAPWASPALGLAGSYVGHKIVNIDYHQLGENYKNSVDRQLQNGLFHND</sequence>